<comment type="caution">
    <text evidence="1">The sequence shown here is derived from an EMBL/GenBank/DDBJ whole genome shotgun (WGS) entry which is preliminary data.</text>
</comment>
<dbReference type="Proteomes" id="UP001165074">
    <property type="component" value="Unassembled WGS sequence"/>
</dbReference>
<dbReference type="EMBL" id="BSTK01000019">
    <property type="protein sequence ID" value="GLY91111.1"/>
    <property type="molecule type" value="Genomic_DNA"/>
</dbReference>
<name>A0A9W6SCI9_9ACTN</name>
<proteinExistence type="predicted"/>
<dbReference type="AlphaFoldDB" id="A0A9W6SCI9"/>
<sequence length="96" mass="10304">MTWRPVPRWPIRGRCRAAAGTGPTDGAWAVATAGRWRDRPAAALLTDIGVSLYDLRDRSWIGHVGLGAKAHDVAFAPRGELVIVSAHGTLVVRPTP</sequence>
<evidence type="ECO:0000313" key="2">
    <source>
        <dbReference type="Proteomes" id="UP001165074"/>
    </source>
</evidence>
<gene>
    <name evidence="1" type="ORF">Airi02_090400</name>
</gene>
<reference evidence="1" key="1">
    <citation type="submission" date="2023-03" db="EMBL/GenBank/DDBJ databases">
        <title>Actinoallomurus iriomotensis NBRC 103684.</title>
        <authorList>
            <person name="Ichikawa N."/>
            <person name="Sato H."/>
            <person name="Tonouchi N."/>
        </authorList>
    </citation>
    <scope>NUCLEOTIDE SEQUENCE</scope>
    <source>
        <strain evidence="1">NBRC 103684</strain>
    </source>
</reference>
<evidence type="ECO:0000313" key="1">
    <source>
        <dbReference type="EMBL" id="GLY91111.1"/>
    </source>
</evidence>
<protein>
    <submittedName>
        <fullName evidence="1">Uncharacterized protein</fullName>
    </submittedName>
</protein>
<organism evidence="1 2">
    <name type="scientific">Actinoallomurus iriomotensis</name>
    <dbReference type="NCBI Taxonomy" id="478107"/>
    <lineage>
        <taxon>Bacteria</taxon>
        <taxon>Bacillati</taxon>
        <taxon>Actinomycetota</taxon>
        <taxon>Actinomycetes</taxon>
        <taxon>Streptosporangiales</taxon>
        <taxon>Thermomonosporaceae</taxon>
        <taxon>Actinoallomurus</taxon>
    </lineage>
</organism>
<accession>A0A9W6SCI9</accession>
<keyword evidence="2" id="KW-1185">Reference proteome</keyword>
<dbReference type="RefSeq" id="WP_285582496.1">
    <property type="nucleotide sequence ID" value="NZ_BSTK01000019.1"/>
</dbReference>